<dbReference type="AlphaFoldDB" id="A0A4T0I406"/>
<dbReference type="Pfam" id="PF14027">
    <property type="entry name" value="Questin_oxidase"/>
    <property type="match status" value="1"/>
</dbReference>
<sequence>MTSSINTLLRSNLWPGTTTTSKKLAQTLVNTDISKNDAYFNEMGFHNHFTHVVFAAYAMGAQPHALNRVAAAASGYQKPIRPAEKGTRITHDNWNNVELLGNRDNYTTYLSYFREAVKDSDNKDIATLLEKYLYSREANDGGVSMLSRLFSGLIHPIIHLGYALEFEHLDNKREVLAQAFAWTATHNSDYNNVLPADLWNEPEKPNAQRKTALQVLLDVLNNEDLSPSSPHTPVREDNSALSTTNKLAGGIIAEEAANFDLPATEIPGKEHDIIRELAFAALFMYANGCYKARKQFKPEFILVHILNSSHFIPYVLSHTPDPRNKRLFVAAYLRATLLVYVARGRPSVPNSRVINNRPLPEDVSNIWLQVVDDALKQNDEHVTKAVRTLAFYGCNFCQYTPPELLTLGFDDTIWSRVAQQLIAAFNQGSQWSYEKPGFDQSWEGDRDVYTNE</sequence>
<keyword evidence="1" id="KW-0560">Oxidoreductase</keyword>
<dbReference type="PANTHER" id="PTHR35870:SF1">
    <property type="entry name" value="PROTEIN, PUTATIVE (AFU_ORTHOLOGUE AFUA_5G03330)-RELATED"/>
    <property type="match status" value="1"/>
</dbReference>
<dbReference type="PANTHER" id="PTHR35870">
    <property type="entry name" value="PROTEIN, PUTATIVE (AFU_ORTHOLOGUE AFUA_5G03330)-RELATED"/>
    <property type="match status" value="1"/>
</dbReference>
<reference evidence="2 3" key="1">
    <citation type="submission" date="2019-03" db="EMBL/GenBank/DDBJ databases">
        <title>Sequencing 23 genomes of Wallemia ichthyophaga.</title>
        <authorList>
            <person name="Gostincar C."/>
        </authorList>
    </citation>
    <scope>NUCLEOTIDE SEQUENCE [LARGE SCALE GENOMIC DNA]</scope>
    <source>
        <strain evidence="2 3">EXF-8621</strain>
    </source>
</reference>
<evidence type="ECO:0000256" key="1">
    <source>
        <dbReference type="ARBA" id="ARBA00023002"/>
    </source>
</evidence>
<organism evidence="2 3">
    <name type="scientific">Wallemia ichthyophaga</name>
    <dbReference type="NCBI Taxonomy" id="245174"/>
    <lineage>
        <taxon>Eukaryota</taxon>
        <taxon>Fungi</taxon>
        <taxon>Dikarya</taxon>
        <taxon>Basidiomycota</taxon>
        <taxon>Wallemiomycotina</taxon>
        <taxon>Wallemiomycetes</taxon>
        <taxon>Wallemiales</taxon>
        <taxon>Wallemiaceae</taxon>
        <taxon>Wallemia</taxon>
    </lineage>
</organism>
<evidence type="ECO:0008006" key="4">
    <source>
        <dbReference type="Google" id="ProtNLM"/>
    </source>
</evidence>
<gene>
    <name evidence="2" type="ORF">E3P90_01731</name>
</gene>
<dbReference type="Proteomes" id="UP000306954">
    <property type="component" value="Unassembled WGS sequence"/>
</dbReference>
<evidence type="ECO:0000313" key="3">
    <source>
        <dbReference type="Proteomes" id="UP000306954"/>
    </source>
</evidence>
<proteinExistence type="predicted"/>
<name>A0A4T0I406_WALIC</name>
<dbReference type="GO" id="GO:0016491">
    <property type="term" value="F:oxidoreductase activity"/>
    <property type="evidence" value="ECO:0007669"/>
    <property type="project" value="UniProtKB-KW"/>
</dbReference>
<evidence type="ECO:0000313" key="2">
    <source>
        <dbReference type="EMBL" id="TIB13260.1"/>
    </source>
</evidence>
<comment type="caution">
    <text evidence="2">The sequence shown here is derived from an EMBL/GenBank/DDBJ whole genome shotgun (WGS) entry which is preliminary data.</text>
</comment>
<accession>A0A4T0I406</accession>
<protein>
    <recommendedName>
        <fullName evidence="4">Oxidoreductase AflY</fullName>
    </recommendedName>
</protein>
<dbReference type="InterPro" id="IPR025337">
    <property type="entry name" value="Questin_oxidase-like"/>
</dbReference>
<dbReference type="EMBL" id="SPOF01000015">
    <property type="protein sequence ID" value="TIB13260.1"/>
    <property type="molecule type" value="Genomic_DNA"/>
</dbReference>